<keyword evidence="1" id="KW-0472">Membrane</keyword>
<organism evidence="2 3">
    <name type="scientific">Guptibacillus hwajinpoensis</name>
    <dbReference type="NCBI Taxonomy" id="208199"/>
    <lineage>
        <taxon>Bacteria</taxon>
        <taxon>Bacillati</taxon>
        <taxon>Bacillota</taxon>
        <taxon>Bacilli</taxon>
        <taxon>Bacillales</taxon>
        <taxon>Guptibacillaceae</taxon>
        <taxon>Guptibacillus</taxon>
    </lineage>
</organism>
<protein>
    <submittedName>
        <fullName evidence="2">Uncharacterized protein</fullName>
    </submittedName>
</protein>
<feature type="transmembrane region" description="Helical" evidence="1">
    <location>
        <begin position="45"/>
        <end position="75"/>
    </location>
</feature>
<gene>
    <name evidence="2" type="ORF">FBF83_15535</name>
</gene>
<dbReference type="EMBL" id="SWFM01000004">
    <property type="protein sequence ID" value="TKD69398.1"/>
    <property type="molecule type" value="Genomic_DNA"/>
</dbReference>
<reference evidence="2 3" key="1">
    <citation type="submission" date="2019-04" db="EMBL/GenBank/DDBJ databases">
        <title>Genome sequence of Bacillus hwajinpoensis strain Y2.</title>
        <authorList>
            <person name="Fair J.L."/>
            <person name="Maclea K.S."/>
        </authorList>
    </citation>
    <scope>NUCLEOTIDE SEQUENCE [LARGE SCALE GENOMIC DNA]</scope>
    <source>
        <strain evidence="2 3">Y2</strain>
    </source>
</reference>
<accession>A0A4V5PYB1</accession>
<dbReference type="OrthoDB" id="2936402at2"/>
<keyword evidence="1" id="KW-0812">Transmembrane</keyword>
<evidence type="ECO:0000313" key="2">
    <source>
        <dbReference type="EMBL" id="TKD69398.1"/>
    </source>
</evidence>
<proteinExistence type="predicted"/>
<sequence>MKGFLKGLDIAINVIVLLGLMLLISGTWMGYIAEYVRPTYDYKWLCILGIVIGFILKFFNKIIGLVIIVAGFIAWKLI</sequence>
<dbReference type="RefSeq" id="WP_136948062.1">
    <property type="nucleotide sequence ID" value="NZ_SWFM01000004.1"/>
</dbReference>
<keyword evidence="1" id="KW-1133">Transmembrane helix</keyword>
<feature type="transmembrane region" description="Helical" evidence="1">
    <location>
        <begin position="12"/>
        <end position="33"/>
    </location>
</feature>
<evidence type="ECO:0000256" key="1">
    <source>
        <dbReference type="SAM" id="Phobius"/>
    </source>
</evidence>
<dbReference type="AlphaFoldDB" id="A0A4V5PYB1"/>
<evidence type="ECO:0000313" key="3">
    <source>
        <dbReference type="Proteomes" id="UP000310541"/>
    </source>
</evidence>
<comment type="caution">
    <text evidence="2">The sequence shown here is derived from an EMBL/GenBank/DDBJ whole genome shotgun (WGS) entry which is preliminary data.</text>
</comment>
<dbReference type="Proteomes" id="UP000310541">
    <property type="component" value="Unassembled WGS sequence"/>
</dbReference>
<name>A0A4V5PYB1_9BACL</name>